<keyword evidence="10" id="KW-0175">Coiled coil</keyword>
<dbReference type="GO" id="GO:0005634">
    <property type="term" value="C:nucleus"/>
    <property type="evidence" value="ECO:0007669"/>
    <property type="project" value="UniProtKB-SubCell"/>
</dbReference>
<accession>A0A165CG39</accession>
<keyword evidence="2" id="KW-0540">Nuclease</keyword>
<dbReference type="SMART" id="SM00474">
    <property type="entry name" value="35EXOc"/>
    <property type="match status" value="1"/>
</dbReference>
<evidence type="ECO:0000313" key="13">
    <source>
        <dbReference type="EMBL" id="KZT50731.1"/>
    </source>
</evidence>
<dbReference type="Pfam" id="PF01612">
    <property type="entry name" value="DNA_pol_A_exo1"/>
    <property type="match status" value="1"/>
</dbReference>
<dbReference type="SUPFAM" id="SSF53098">
    <property type="entry name" value="Ribonuclease H-like"/>
    <property type="match status" value="1"/>
</dbReference>
<dbReference type="PANTHER" id="PTHR13620:SF109">
    <property type="entry name" value="3'-5' EXONUCLEASE"/>
    <property type="match status" value="1"/>
</dbReference>
<feature type="domain" description="3'-5' exonuclease" evidence="12">
    <location>
        <begin position="236"/>
        <end position="421"/>
    </location>
</feature>
<keyword evidence="6" id="KW-0460">Magnesium</keyword>
<dbReference type="Gene3D" id="3.30.420.10">
    <property type="entry name" value="Ribonuclease H-like superfamily/Ribonuclease H"/>
    <property type="match status" value="1"/>
</dbReference>
<dbReference type="GO" id="GO:0006139">
    <property type="term" value="P:nucleobase-containing compound metabolic process"/>
    <property type="evidence" value="ECO:0007669"/>
    <property type="project" value="InterPro"/>
</dbReference>
<dbReference type="InterPro" id="IPR002562">
    <property type="entry name" value="3'-5'_exonuclease_dom"/>
</dbReference>
<dbReference type="InterPro" id="IPR051132">
    <property type="entry name" value="3-5_Exonuclease_domain"/>
</dbReference>
<protein>
    <recommendedName>
        <fullName evidence="8">3'-5' exonuclease</fullName>
    </recommendedName>
    <alternativeName>
        <fullName evidence="9">Werner Syndrome-like exonuclease</fullName>
    </alternativeName>
</protein>
<evidence type="ECO:0000256" key="4">
    <source>
        <dbReference type="ARBA" id="ARBA00022801"/>
    </source>
</evidence>
<dbReference type="InParanoid" id="A0A165CG39"/>
<dbReference type="EMBL" id="KV424148">
    <property type="protein sequence ID" value="KZT50731.1"/>
    <property type="molecule type" value="Genomic_DNA"/>
</dbReference>
<evidence type="ECO:0000256" key="11">
    <source>
        <dbReference type="SAM" id="MobiDB-lite"/>
    </source>
</evidence>
<dbReference type="CDD" id="cd06141">
    <property type="entry name" value="WRN_exo"/>
    <property type="match status" value="1"/>
</dbReference>
<dbReference type="GO" id="GO:0008408">
    <property type="term" value="F:3'-5' exonuclease activity"/>
    <property type="evidence" value="ECO:0007669"/>
    <property type="project" value="InterPro"/>
</dbReference>
<evidence type="ECO:0000256" key="2">
    <source>
        <dbReference type="ARBA" id="ARBA00022722"/>
    </source>
</evidence>
<feature type="region of interest" description="Disordered" evidence="11">
    <location>
        <begin position="166"/>
        <end position="212"/>
    </location>
</feature>
<feature type="compositionally biased region" description="Low complexity" evidence="11">
    <location>
        <begin position="168"/>
        <end position="182"/>
    </location>
</feature>
<evidence type="ECO:0000256" key="3">
    <source>
        <dbReference type="ARBA" id="ARBA00022723"/>
    </source>
</evidence>
<dbReference type="InterPro" id="IPR012337">
    <property type="entry name" value="RNaseH-like_sf"/>
</dbReference>
<dbReference type="PANTHER" id="PTHR13620">
    <property type="entry name" value="3-5 EXONUCLEASE"/>
    <property type="match status" value="1"/>
</dbReference>
<dbReference type="GO" id="GO:0046872">
    <property type="term" value="F:metal ion binding"/>
    <property type="evidence" value="ECO:0007669"/>
    <property type="project" value="UniProtKB-KW"/>
</dbReference>
<feature type="coiled-coil region" evidence="10">
    <location>
        <begin position="119"/>
        <end position="164"/>
    </location>
</feature>
<sequence>MGTALGTEAADLLSVIDQILSKNREDLKDQQEILAHLTSRRPVWERRVSKVWWNVMVAVMKTILRTRPLDENGMKRGLSVMSKHHRHHHSSREAHSMQFWALRESEAVLLEAKHEEIERERLLSEAEACSARLETAEASARAVASRLDRELEQLNQEASALRLTMHEGQQGQPDQVPVGQSGWTQRREDAAAHQQRNRGQSRRQAETWTTYSEPRRKDAHVWLPRFSTSMAGGPARYYIESEADAASHTNALKGRILGLDLEGMLGRPRDPGPVPTHMRTPLLQLCDGNTILIFQLDKIGSFPSGVKQLIESEDVYKVGVAIKNDLAYLRRDFRVNARAYVDLSDLAKWVAPSDWTTKRSRNEMIGLADLCRCYLGQHLQKSKVTRSSNWRGCLSYEQLAYACDDVFCSYKVGVHLNEHGSPGMGNIRRFAEGLPPEAAGEDEDGSDSDLGYRCIGAS</sequence>
<evidence type="ECO:0000256" key="5">
    <source>
        <dbReference type="ARBA" id="ARBA00022839"/>
    </source>
</evidence>
<evidence type="ECO:0000256" key="1">
    <source>
        <dbReference type="ARBA" id="ARBA00004123"/>
    </source>
</evidence>
<dbReference type="Proteomes" id="UP000076842">
    <property type="component" value="Unassembled WGS sequence"/>
</dbReference>
<keyword evidence="14" id="KW-1185">Reference proteome</keyword>
<keyword evidence="5" id="KW-0269">Exonuclease</keyword>
<keyword evidence="3" id="KW-0479">Metal-binding</keyword>
<proteinExistence type="predicted"/>
<evidence type="ECO:0000259" key="12">
    <source>
        <dbReference type="SMART" id="SM00474"/>
    </source>
</evidence>
<keyword evidence="7" id="KW-0539">Nucleus</keyword>
<gene>
    <name evidence="13" type="ORF">CALCODRAFT_488474</name>
</gene>
<evidence type="ECO:0000313" key="14">
    <source>
        <dbReference type="Proteomes" id="UP000076842"/>
    </source>
</evidence>
<evidence type="ECO:0000256" key="10">
    <source>
        <dbReference type="SAM" id="Coils"/>
    </source>
</evidence>
<evidence type="ECO:0000256" key="8">
    <source>
        <dbReference type="ARBA" id="ARBA00040531"/>
    </source>
</evidence>
<dbReference type="AlphaFoldDB" id="A0A165CG39"/>
<dbReference type="GO" id="GO:0003676">
    <property type="term" value="F:nucleic acid binding"/>
    <property type="evidence" value="ECO:0007669"/>
    <property type="project" value="InterPro"/>
</dbReference>
<keyword evidence="4" id="KW-0378">Hydrolase</keyword>
<dbReference type="OrthoDB" id="1920326at2759"/>
<evidence type="ECO:0000256" key="9">
    <source>
        <dbReference type="ARBA" id="ARBA00042761"/>
    </source>
</evidence>
<comment type="subcellular location">
    <subcellularLocation>
        <location evidence="1">Nucleus</location>
    </subcellularLocation>
</comment>
<evidence type="ECO:0000256" key="6">
    <source>
        <dbReference type="ARBA" id="ARBA00022842"/>
    </source>
</evidence>
<dbReference type="InterPro" id="IPR036397">
    <property type="entry name" value="RNaseH_sf"/>
</dbReference>
<evidence type="ECO:0000256" key="7">
    <source>
        <dbReference type="ARBA" id="ARBA00023242"/>
    </source>
</evidence>
<name>A0A165CG39_9BASI</name>
<reference evidence="13 14" key="1">
    <citation type="journal article" date="2016" name="Mol. Biol. Evol.">
        <title>Comparative Genomics of Early-Diverging Mushroom-Forming Fungi Provides Insights into the Origins of Lignocellulose Decay Capabilities.</title>
        <authorList>
            <person name="Nagy L.G."/>
            <person name="Riley R."/>
            <person name="Tritt A."/>
            <person name="Adam C."/>
            <person name="Daum C."/>
            <person name="Floudas D."/>
            <person name="Sun H."/>
            <person name="Yadav J.S."/>
            <person name="Pangilinan J."/>
            <person name="Larsson K.H."/>
            <person name="Matsuura K."/>
            <person name="Barry K."/>
            <person name="Labutti K."/>
            <person name="Kuo R."/>
            <person name="Ohm R.A."/>
            <person name="Bhattacharya S.S."/>
            <person name="Shirouzu T."/>
            <person name="Yoshinaga Y."/>
            <person name="Martin F.M."/>
            <person name="Grigoriev I.V."/>
            <person name="Hibbett D.S."/>
        </authorList>
    </citation>
    <scope>NUCLEOTIDE SEQUENCE [LARGE SCALE GENOMIC DNA]</scope>
    <source>
        <strain evidence="13 14">HHB12733</strain>
    </source>
</reference>
<organism evidence="13 14">
    <name type="scientific">Calocera cornea HHB12733</name>
    <dbReference type="NCBI Taxonomy" id="1353952"/>
    <lineage>
        <taxon>Eukaryota</taxon>
        <taxon>Fungi</taxon>
        <taxon>Dikarya</taxon>
        <taxon>Basidiomycota</taxon>
        <taxon>Agaricomycotina</taxon>
        <taxon>Dacrymycetes</taxon>
        <taxon>Dacrymycetales</taxon>
        <taxon>Dacrymycetaceae</taxon>
        <taxon>Calocera</taxon>
    </lineage>
</organism>
<dbReference type="STRING" id="1353952.A0A165CG39"/>